<proteinExistence type="inferred from homology"/>
<feature type="domain" description="Rhodopsin" evidence="7">
    <location>
        <begin position="40"/>
        <end position="278"/>
    </location>
</feature>
<evidence type="ECO:0000256" key="3">
    <source>
        <dbReference type="ARBA" id="ARBA00022989"/>
    </source>
</evidence>
<name>A0A6G1IF02_9PLEO</name>
<feature type="transmembrane region" description="Helical" evidence="6">
    <location>
        <begin position="186"/>
        <end position="206"/>
    </location>
</feature>
<dbReference type="EMBL" id="MU005633">
    <property type="protein sequence ID" value="KAF2676553.1"/>
    <property type="molecule type" value="Genomic_DNA"/>
</dbReference>
<comment type="subcellular location">
    <subcellularLocation>
        <location evidence="1">Membrane</location>
        <topology evidence="1">Multi-pass membrane protein</topology>
    </subcellularLocation>
</comment>
<feature type="transmembrane region" description="Helical" evidence="6">
    <location>
        <begin position="97"/>
        <end position="122"/>
    </location>
</feature>
<keyword evidence="2 6" id="KW-0812">Transmembrane</keyword>
<evidence type="ECO:0000313" key="8">
    <source>
        <dbReference type="EMBL" id="KAF2676553.1"/>
    </source>
</evidence>
<dbReference type="AlphaFoldDB" id="A0A6G1IF02"/>
<accession>A0A6G1IF02</accession>
<evidence type="ECO:0000313" key="9">
    <source>
        <dbReference type="Proteomes" id="UP000799291"/>
    </source>
</evidence>
<keyword evidence="3 6" id="KW-1133">Transmembrane helix</keyword>
<gene>
    <name evidence="8" type="ORF">K458DRAFT_379793</name>
</gene>
<feature type="transmembrane region" description="Helical" evidence="6">
    <location>
        <begin position="218"/>
        <end position="239"/>
    </location>
</feature>
<evidence type="ECO:0000259" key="7">
    <source>
        <dbReference type="Pfam" id="PF20684"/>
    </source>
</evidence>
<comment type="similarity">
    <text evidence="5">Belongs to the SAT4 family.</text>
</comment>
<evidence type="ECO:0000256" key="1">
    <source>
        <dbReference type="ARBA" id="ARBA00004141"/>
    </source>
</evidence>
<protein>
    <recommendedName>
        <fullName evidence="7">Rhodopsin domain-containing protein</fullName>
    </recommendedName>
</protein>
<sequence length="333" mass="36956">MGSTTLPPPLPQLPPNENRGPTINIVTWICTSISTIFILLRLYSRYFITRTLGWSDAIILVAGILNVIFNAMTTVAISYGMGRHSAHIPLQNVTPALYYSTVVQPIGITAFCLPKMSVVILLISLMGTRKQGVWFLWSIIVILFITNAVASIVLFAQCDPPDHLWHPFEPADCLPPQVLDGVATLAGAWSAFTDLVLAVFPIILLRNIQVPMSKKIKIMMIMGLGFFAMIAAIIKSTQLRKNHSQDAAWDLFWLFITTAIETNIVIIAACAPTLPKLVLRLLGKDTEVPTPNVPSYSSKKLASRGYHPFDSESQPIRMYDMHVKLPTVQNERM</sequence>
<feature type="transmembrane region" description="Helical" evidence="6">
    <location>
        <begin position="134"/>
        <end position="156"/>
    </location>
</feature>
<dbReference type="Proteomes" id="UP000799291">
    <property type="component" value="Unassembled WGS sequence"/>
</dbReference>
<keyword evidence="4 6" id="KW-0472">Membrane</keyword>
<dbReference type="GO" id="GO:0016020">
    <property type="term" value="C:membrane"/>
    <property type="evidence" value="ECO:0007669"/>
    <property type="project" value="UniProtKB-SubCell"/>
</dbReference>
<evidence type="ECO:0000256" key="5">
    <source>
        <dbReference type="ARBA" id="ARBA00038359"/>
    </source>
</evidence>
<dbReference type="OrthoDB" id="3934549at2759"/>
<keyword evidence="9" id="KW-1185">Reference proteome</keyword>
<evidence type="ECO:0000256" key="2">
    <source>
        <dbReference type="ARBA" id="ARBA00022692"/>
    </source>
</evidence>
<feature type="transmembrane region" description="Helical" evidence="6">
    <location>
        <begin position="20"/>
        <end position="40"/>
    </location>
</feature>
<feature type="transmembrane region" description="Helical" evidence="6">
    <location>
        <begin position="52"/>
        <end position="77"/>
    </location>
</feature>
<feature type="transmembrane region" description="Helical" evidence="6">
    <location>
        <begin position="251"/>
        <end position="274"/>
    </location>
</feature>
<organism evidence="8 9">
    <name type="scientific">Lentithecium fluviatile CBS 122367</name>
    <dbReference type="NCBI Taxonomy" id="1168545"/>
    <lineage>
        <taxon>Eukaryota</taxon>
        <taxon>Fungi</taxon>
        <taxon>Dikarya</taxon>
        <taxon>Ascomycota</taxon>
        <taxon>Pezizomycotina</taxon>
        <taxon>Dothideomycetes</taxon>
        <taxon>Pleosporomycetidae</taxon>
        <taxon>Pleosporales</taxon>
        <taxon>Massarineae</taxon>
        <taxon>Lentitheciaceae</taxon>
        <taxon>Lentithecium</taxon>
    </lineage>
</organism>
<dbReference type="PANTHER" id="PTHR33048">
    <property type="entry name" value="PTH11-LIKE INTEGRAL MEMBRANE PROTEIN (AFU_ORTHOLOGUE AFUA_5G11245)"/>
    <property type="match status" value="1"/>
</dbReference>
<dbReference type="InterPro" id="IPR049326">
    <property type="entry name" value="Rhodopsin_dom_fungi"/>
</dbReference>
<evidence type="ECO:0000256" key="4">
    <source>
        <dbReference type="ARBA" id="ARBA00023136"/>
    </source>
</evidence>
<dbReference type="PANTHER" id="PTHR33048:SF155">
    <property type="entry name" value="INTEGRAL MEMBRANE PROTEIN"/>
    <property type="match status" value="1"/>
</dbReference>
<dbReference type="Pfam" id="PF20684">
    <property type="entry name" value="Fung_rhodopsin"/>
    <property type="match status" value="1"/>
</dbReference>
<dbReference type="InterPro" id="IPR052337">
    <property type="entry name" value="SAT4-like"/>
</dbReference>
<reference evidence="8" key="1">
    <citation type="journal article" date="2020" name="Stud. Mycol.">
        <title>101 Dothideomycetes genomes: a test case for predicting lifestyles and emergence of pathogens.</title>
        <authorList>
            <person name="Haridas S."/>
            <person name="Albert R."/>
            <person name="Binder M."/>
            <person name="Bloem J."/>
            <person name="Labutti K."/>
            <person name="Salamov A."/>
            <person name="Andreopoulos B."/>
            <person name="Baker S."/>
            <person name="Barry K."/>
            <person name="Bills G."/>
            <person name="Bluhm B."/>
            <person name="Cannon C."/>
            <person name="Castanera R."/>
            <person name="Culley D."/>
            <person name="Daum C."/>
            <person name="Ezra D."/>
            <person name="Gonzalez J."/>
            <person name="Henrissat B."/>
            <person name="Kuo A."/>
            <person name="Liang C."/>
            <person name="Lipzen A."/>
            <person name="Lutzoni F."/>
            <person name="Magnuson J."/>
            <person name="Mondo S."/>
            <person name="Nolan M."/>
            <person name="Ohm R."/>
            <person name="Pangilinan J."/>
            <person name="Park H.-J."/>
            <person name="Ramirez L."/>
            <person name="Alfaro M."/>
            <person name="Sun H."/>
            <person name="Tritt A."/>
            <person name="Yoshinaga Y."/>
            <person name="Zwiers L.-H."/>
            <person name="Turgeon B."/>
            <person name="Goodwin S."/>
            <person name="Spatafora J."/>
            <person name="Crous P."/>
            <person name="Grigoriev I."/>
        </authorList>
    </citation>
    <scope>NUCLEOTIDE SEQUENCE</scope>
    <source>
        <strain evidence="8">CBS 122367</strain>
    </source>
</reference>
<evidence type="ECO:0000256" key="6">
    <source>
        <dbReference type="SAM" id="Phobius"/>
    </source>
</evidence>